<dbReference type="AlphaFoldDB" id="A0A409WAM1"/>
<protein>
    <submittedName>
        <fullName evidence="2">Uncharacterized protein</fullName>
    </submittedName>
</protein>
<dbReference type="Proteomes" id="UP000284842">
    <property type="component" value="Unassembled WGS sequence"/>
</dbReference>
<proteinExistence type="predicted"/>
<feature type="non-terminal residue" evidence="2">
    <location>
        <position position="426"/>
    </location>
</feature>
<name>A0A409WAM1_9AGAR</name>
<keyword evidence="3" id="KW-1185">Reference proteome</keyword>
<feature type="compositionally biased region" description="Basic residues" evidence="1">
    <location>
        <begin position="96"/>
        <end position="105"/>
    </location>
</feature>
<gene>
    <name evidence="2" type="ORF">CVT24_013235</name>
</gene>
<reference evidence="2 3" key="1">
    <citation type="journal article" date="2018" name="Evol. Lett.">
        <title>Horizontal gene cluster transfer increased hallucinogenic mushroom diversity.</title>
        <authorList>
            <person name="Reynolds H.T."/>
            <person name="Vijayakumar V."/>
            <person name="Gluck-Thaler E."/>
            <person name="Korotkin H.B."/>
            <person name="Matheny P.B."/>
            <person name="Slot J.C."/>
        </authorList>
    </citation>
    <scope>NUCLEOTIDE SEQUENCE [LARGE SCALE GENOMIC DNA]</scope>
    <source>
        <strain evidence="2 3">2629</strain>
    </source>
</reference>
<evidence type="ECO:0000313" key="3">
    <source>
        <dbReference type="Proteomes" id="UP000284842"/>
    </source>
</evidence>
<comment type="caution">
    <text evidence="2">The sequence shown here is derived from an EMBL/GenBank/DDBJ whole genome shotgun (WGS) entry which is preliminary data.</text>
</comment>
<feature type="compositionally biased region" description="Acidic residues" evidence="1">
    <location>
        <begin position="40"/>
        <end position="57"/>
    </location>
</feature>
<feature type="region of interest" description="Disordered" evidence="1">
    <location>
        <begin position="35"/>
        <end position="107"/>
    </location>
</feature>
<evidence type="ECO:0000256" key="1">
    <source>
        <dbReference type="SAM" id="MobiDB-lite"/>
    </source>
</evidence>
<organism evidence="2 3">
    <name type="scientific">Panaeolus cyanescens</name>
    <dbReference type="NCBI Taxonomy" id="181874"/>
    <lineage>
        <taxon>Eukaryota</taxon>
        <taxon>Fungi</taxon>
        <taxon>Dikarya</taxon>
        <taxon>Basidiomycota</taxon>
        <taxon>Agaricomycotina</taxon>
        <taxon>Agaricomycetes</taxon>
        <taxon>Agaricomycetidae</taxon>
        <taxon>Agaricales</taxon>
        <taxon>Agaricineae</taxon>
        <taxon>Galeropsidaceae</taxon>
        <taxon>Panaeolus</taxon>
    </lineage>
</organism>
<dbReference type="InParanoid" id="A0A409WAM1"/>
<sequence length="426" mass="47092">MSRQTRTGRTFSPFETVACSDQEFEQVLSLALDRLSNENGGDDAADAADAEESEDDAATYRSSNSTMNSASYGSDQNTHSSQMSGSIHLTKAEKDKKRRQIKRKAMREERFWTQGQPPTKVVARIMKEMEIVSAQVQQGSVEMLPSAACGYQAMREGAERNRRVRTLNDALSEGYRVVKWDGIKTKLIATESNRIVIGACVGRTMDEEWTTVCEDAYAAILQAGTELSGDDAHKKPNPRGDFVTLLSGIIHGHGSKEAHQVKSVRHSDVIQRLTDNQGLRRLAGFASASFSTFAPKVYAYYHEKMSMLRAHSPALKPPFAHSVFACAGFNVGQRVVTFMHRDCMNCPFGWCAVHSMGRFNPETGGHMLLDDLKLAIEFPPNSLMLIPSAILKHGTASIAEGETRASFTQFSPGNLFRSLVVTIYYD</sequence>
<accession>A0A409WAM1</accession>
<dbReference type="OrthoDB" id="3253621at2759"/>
<feature type="compositionally biased region" description="Polar residues" evidence="1">
    <location>
        <begin position="60"/>
        <end position="87"/>
    </location>
</feature>
<dbReference type="Gene3D" id="3.60.130.30">
    <property type="match status" value="1"/>
</dbReference>
<dbReference type="EMBL" id="NHTK01005664">
    <property type="protein sequence ID" value="PPQ75529.1"/>
    <property type="molecule type" value="Genomic_DNA"/>
</dbReference>
<evidence type="ECO:0000313" key="2">
    <source>
        <dbReference type="EMBL" id="PPQ75529.1"/>
    </source>
</evidence>